<dbReference type="PROSITE" id="PS00409">
    <property type="entry name" value="PROKAR_NTER_METHYL"/>
    <property type="match status" value="1"/>
</dbReference>
<dbReference type="RefSeq" id="WP_183334264.1">
    <property type="nucleotide sequence ID" value="NZ_JACHZF010000038.1"/>
</dbReference>
<dbReference type="Pfam" id="PF07963">
    <property type="entry name" value="N_methyl"/>
    <property type="match status" value="1"/>
</dbReference>
<feature type="transmembrane region" description="Helical" evidence="1">
    <location>
        <begin position="43"/>
        <end position="65"/>
    </location>
</feature>
<organism evidence="2 3">
    <name type="scientific">Halomonas campaniensis</name>
    <dbReference type="NCBI Taxonomy" id="213554"/>
    <lineage>
        <taxon>Bacteria</taxon>
        <taxon>Pseudomonadati</taxon>
        <taxon>Pseudomonadota</taxon>
        <taxon>Gammaproteobacteria</taxon>
        <taxon>Oceanospirillales</taxon>
        <taxon>Halomonadaceae</taxon>
        <taxon>Halomonas</taxon>
    </lineage>
</organism>
<comment type="caution">
    <text evidence="2">The sequence shown here is derived from an EMBL/GenBank/DDBJ whole genome shotgun (WGS) entry which is preliminary data.</text>
</comment>
<keyword evidence="1" id="KW-0812">Transmembrane</keyword>
<accession>A0A7W5PCG4</accession>
<reference evidence="2 3" key="1">
    <citation type="submission" date="2020-08" db="EMBL/GenBank/DDBJ databases">
        <title>Genomic Encyclopedia of Archaeal and Bacterial Type Strains, Phase II (KMG-II): from individual species to whole genera.</title>
        <authorList>
            <person name="Goeker M."/>
        </authorList>
    </citation>
    <scope>NUCLEOTIDE SEQUENCE [LARGE SCALE GENOMIC DNA]</scope>
    <source>
        <strain evidence="2 3">5AG</strain>
    </source>
</reference>
<evidence type="ECO:0000256" key="1">
    <source>
        <dbReference type="SAM" id="Phobius"/>
    </source>
</evidence>
<keyword evidence="1" id="KW-1133">Transmembrane helix</keyword>
<sequence>MKGSLMKKFRPLSFLRNSQASNLGASDCPPGNFVPGASRGFSLVELMIALVIGLLVLLGASQVFVISKRSFDQVEVLADRQQSLRAIFDFLSTDIRTAAEVVEAGEGVLELAYYGARSGDPYCVGEDLYGARYSYSEGVISISVDCRDVAANDGGFGVSNPLLSGLSAVPSFTDEGTHVKSQVSFQKMPGEPDGNESFEFVVALRCMAFNNCARP</sequence>
<proteinExistence type="predicted"/>
<dbReference type="NCBIfam" id="TIGR02532">
    <property type="entry name" value="IV_pilin_GFxxxE"/>
    <property type="match status" value="1"/>
</dbReference>
<dbReference type="AlphaFoldDB" id="A0A7W5PCG4"/>
<protein>
    <submittedName>
        <fullName evidence="2">Prepilin-type N-terminal cleavage/methylation domain-containing protein</fullName>
    </submittedName>
</protein>
<dbReference type="EMBL" id="JACHZF010000038">
    <property type="protein sequence ID" value="MBB3332587.1"/>
    <property type="molecule type" value="Genomic_DNA"/>
</dbReference>
<keyword evidence="3" id="KW-1185">Reference proteome</keyword>
<gene>
    <name evidence="2" type="ORF">BDK63_003485</name>
</gene>
<evidence type="ECO:0000313" key="2">
    <source>
        <dbReference type="EMBL" id="MBB3332587.1"/>
    </source>
</evidence>
<keyword evidence="1" id="KW-0472">Membrane</keyword>
<dbReference type="Proteomes" id="UP000553442">
    <property type="component" value="Unassembled WGS sequence"/>
</dbReference>
<name>A0A7W5PCG4_9GAMM</name>
<evidence type="ECO:0000313" key="3">
    <source>
        <dbReference type="Proteomes" id="UP000553442"/>
    </source>
</evidence>
<dbReference type="InterPro" id="IPR012902">
    <property type="entry name" value="N_methyl_site"/>
</dbReference>